<evidence type="ECO:0000256" key="1">
    <source>
        <dbReference type="ARBA" id="ARBA00004141"/>
    </source>
</evidence>
<organism evidence="9 10">
    <name type="scientific">Flavobacterium piscinae</name>
    <dbReference type="NCBI Taxonomy" id="2506424"/>
    <lineage>
        <taxon>Bacteria</taxon>
        <taxon>Pseudomonadati</taxon>
        <taxon>Bacteroidota</taxon>
        <taxon>Flavobacteriia</taxon>
        <taxon>Flavobacteriales</taxon>
        <taxon>Flavobacteriaceae</taxon>
        <taxon>Flavobacterium</taxon>
    </lineage>
</organism>
<dbReference type="Pfam" id="PF01694">
    <property type="entry name" value="Rhomboid"/>
    <property type="match status" value="1"/>
</dbReference>
<accession>A0A4Q1KH63</accession>
<evidence type="ECO:0000256" key="4">
    <source>
        <dbReference type="ARBA" id="ARBA00022801"/>
    </source>
</evidence>
<evidence type="ECO:0000313" key="9">
    <source>
        <dbReference type="EMBL" id="RXR28675.1"/>
    </source>
</evidence>
<keyword evidence="10" id="KW-1185">Reference proteome</keyword>
<evidence type="ECO:0000256" key="3">
    <source>
        <dbReference type="ARBA" id="ARBA00022692"/>
    </source>
</evidence>
<dbReference type="PANTHER" id="PTHR43731">
    <property type="entry name" value="RHOMBOID PROTEASE"/>
    <property type="match status" value="1"/>
</dbReference>
<feature type="transmembrane region" description="Helical" evidence="7">
    <location>
        <begin position="113"/>
        <end position="130"/>
    </location>
</feature>
<evidence type="ECO:0000313" key="10">
    <source>
        <dbReference type="Proteomes" id="UP000289734"/>
    </source>
</evidence>
<dbReference type="InterPro" id="IPR022764">
    <property type="entry name" value="Peptidase_S54_rhomboid_dom"/>
</dbReference>
<dbReference type="Proteomes" id="UP000289734">
    <property type="component" value="Unassembled WGS sequence"/>
</dbReference>
<comment type="similarity">
    <text evidence="2">Belongs to the peptidase S54 family.</text>
</comment>
<feature type="transmembrane region" description="Helical" evidence="7">
    <location>
        <begin position="17"/>
        <end position="35"/>
    </location>
</feature>
<keyword evidence="3 7" id="KW-0812">Transmembrane</keyword>
<evidence type="ECO:0000256" key="5">
    <source>
        <dbReference type="ARBA" id="ARBA00022989"/>
    </source>
</evidence>
<evidence type="ECO:0000256" key="2">
    <source>
        <dbReference type="ARBA" id="ARBA00009045"/>
    </source>
</evidence>
<protein>
    <submittedName>
        <fullName evidence="9">Rhomboid family intramembrane serine protease</fullName>
    </submittedName>
</protein>
<dbReference type="GO" id="GO:0016020">
    <property type="term" value="C:membrane"/>
    <property type="evidence" value="ECO:0007669"/>
    <property type="project" value="UniProtKB-SubCell"/>
</dbReference>
<gene>
    <name evidence="9" type="ORF">EQG68_13850</name>
</gene>
<sequence>MLFPIGDDQVKGGQFPIFSYVFIFANIAVFLFLQIPNDVFTYAYSTVPYEITKGVDLVGNINGIPHFQGPTPIYSTLFTSMFMHGGWMHLIGNMLFLWIFADNIESTVGRKRFLLFYLLAGLTAALAHVLSAPNSIIPSLGASGAIAGCLGCYLVMFPKSKIKVLFIIKIFSVPAFLFLLFWIGQQFFSVYTASQNPIHESGVAWFAHIGGFFFGVLGGIYFRFYYPKMKHINQQYIPVNRNANRYNNRQITSHFKNYFD</sequence>
<dbReference type="Gene3D" id="1.20.1540.10">
    <property type="entry name" value="Rhomboid-like"/>
    <property type="match status" value="1"/>
</dbReference>
<dbReference type="InterPro" id="IPR050925">
    <property type="entry name" value="Rhomboid_protease_S54"/>
</dbReference>
<feature type="transmembrane region" description="Helical" evidence="7">
    <location>
        <begin position="81"/>
        <end position="101"/>
    </location>
</feature>
<evidence type="ECO:0000256" key="6">
    <source>
        <dbReference type="ARBA" id="ARBA00023136"/>
    </source>
</evidence>
<dbReference type="GO" id="GO:0004252">
    <property type="term" value="F:serine-type endopeptidase activity"/>
    <property type="evidence" value="ECO:0007669"/>
    <property type="project" value="InterPro"/>
</dbReference>
<dbReference type="OrthoDB" id="9778341at2"/>
<feature type="domain" description="Peptidase S54 rhomboid" evidence="8">
    <location>
        <begin position="75"/>
        <end position="222"/>
    </location>
</feature>
<dbReference type="InterPro" id="IPR035952">
    <property type="entry name" value="Rhomboid-like_sf"/>
</dbReference>
<keyword evidence="4" id="KW-0378">Hydrolase</keyword>
<feature type="transmembrane region" description="Helical" evidence="7">
    <location>
        <begin position="136"/>
        <end position="157"/>
    </location>
</feature>
<dbReference type="RefSeq" id="WP_129465484.1">
    <property type="nucleotide sequence ID" value="NZ_JACSXZ010000001.1"/>
</dbReference>
<feature type="transmembrane region" description="Helical" evidence="7">
    <location>
        <begin position="164"/>
        <end position="183"/>
    </location>
</feature>
<name>A0A4Q1KH63_9FLAO</name>
<comment type="caution">
    <text evidence="9">The sequence shown here is derived from an EMBL/GenBank/DDBJ whole genome shotgun (WGS) entry which is preliminary data.</text>
</comment>
<dbReference type="PANTHER" id="PTHR43731:SF14">
    <property type="entry name" value="PRESENILIN-ASSOCIATED RHOMBOID-LIKE PROTEIN, MITOCHONDRIAL"/>
    <property type="match status" value="1"/>
</dbReference>
<keyword evidence="5 7" id="KW-1133">Transmembrane helix</keyword>
<comment type="subcellular location">
    <subcellularLocation>
        <location evidence="1">Membrane</location>
        <topology evidence="1">Multi-pass membrane protein</topology>
    </subcellularLocation>
</comment>
<dbReference type="AlphaFoldDB" id="A0A4Q1KH63"/>
<keyword evidence="6 7" id="KW-0472">Membrane</keyword>
<dbReference type="GO" id="GO:0006508">
    <property type="term" value="P:proteolysis"/>
    <property type="evidence" value="ECO:0007669"/>
    <property type="project" value="UniProtKB-KW"/>
</dbReference>
<evidence type="ECO:0000256" key="7">
    <source>
        <dbReference type="SAM" id="Phobius"/>
    </source>
</evidence>
<feature type="transmembrane region" description="Helical" evidence="7">
    <location>
        <begin position="203"/>
        <end position="226"/>
    </location>
</feature>
<keyword evidence="9" id="KW-0645">Protease</keyword>
<proteinExistence type="inferred from homology"/>
<evidence type="ECO:0000259" key="8">
    <source>
        <dbReference type="Pfam" id="PF01694"/>
    </source>
</evidence>
<dbReference type="SUPFAM" id="SSF144091">
    <property type="entry name" value="Rhomboid-like"/>
    <property type="match status" value="1"/>
</dbReference>
<reference evidence="10" key="1">
    <citation type="submission" date="2019-01" db="EMBL/GenBank/DDBJ databases">
        <title>Cytophagaceae bacterium strain CAR-16.</title>
        <authorList>
            <person name="Chen W.-M."/>
        </authorList>
    </citation>
    <scope>NUCLEOTIDE SEQUENCE [LARGE SCALE GENOMIC DNA]</scope>
    <source>
        <strain evidence="10">ICH-30</strain>
    </source>
</reference>
<dbReference type="EMBL" id="SBKQ01000017">
    <property type="protein sequence ID" value="RXR28675.1"/>
    <property type="molecule type" value="Genomic_DNA"/>
</dbReference>